<reference evidence="2" key="1">
    <citation type="submission" date="2019-10" db="EMBL/GenBank/DDBJ databases">
        <title>Conservation and host-specific expression of non-tandemly repeated heterogenous ribosome RNA gene in arbuscular mycorrhizal fungi.</title>
        <authorList>
            <person name="Maeda T."/>
            <person name="Kobayashi Y."/>
            <person name="Nakagawa T."/>
            <person name="Ezawa T."/>
            <person name="Yamaguchi K."/>
            <person name="Bino T."/>
            <person name="Nishimoto Y."/>
            <person name="Shigenobu S."/>
            <person name="Kawaguchi M."/>
        </authorList>
    </citation>
    <scope>NUCLEOTIDE SEQUENCE</scope>
    <source>
        <strain evidence="2">HR1</strain>
    </source>
</reference>
<feature type="compositionally biased region" description="Basic and acidic residues" evidence="1">
    <location>
        <begin position="153"/>
        <end position="186"/>
    </location>
</feature>
<dbReference type="AlphaFoldDB" id="A0A8H3LEI0"/>
<protein>
    <submittedName>
        <fullName evidence="2">Uncharacterized protein</fullName>
    </submittedName>
</protein>
<dbReference type="EMBL" id="BLAL01000162">
    <property type="protein sequence ID" value="GES87053.1"/>
    <property type="molecule type" value="Genomic_DNA"/>
</dbReference>
<feature type="region of interest" description="Disordered" evidence="1">
    <location>
        <begin position="133"/>
        <end position="195"/>
    </location>
</feature>
<sequence>MGFNPSKIKENKPITEIMKDQYIHSSEVQQKQHEEQMDILSYTIIFFLLFHNRSINYWLTLSVYSNTRIPAPFASHHNAIAICFHTDIALGASEIKTGCIFNQVTMTFVQNPSVLGLGWYCILVLDQKKRDTQTTRRTFKTGEGAKRRKRRQESKQARETRRTKDREQKSVKRTRESVEEREGRLARERKRKRVE</sequence>
<comment type="caution">
    <text evidence="2">The sequence shown here is derived from an EMBL/GenBank/DDBJ whole genome shotgun (WGS) entry which is preliminary data.</text>
</comment>
<gene>
    <name evidence="2" type="ORF">RCL2_001407700</name>
</gene>
<accession>A0A8H3LEI0</accession>
<evidence type="ECO:0000313" key="2">
    <source>
        <dbReference type="EMBL" id="GES87053.1"/>
    </source>
</evidence>
<organism evidence="2 3">
    <name type="scientific">Rhizophagus clarus</name>
    <dbReference type="NCBI Taxonomy" id="94130"/>
    <lineage>
        <taxon>Eukaryota</taxon>
        <taxon>Fungi</taxon>
        <taxon>Fungi incertae sedis</taxon>
        <taxon>Mucoromycota</taxon>
        <taxon>Glomeromycotina</taxon>
        <taxon>Glomeromycetes</taxon>
        <taxon>Glomerales</taxon>
        <taxon>Glomeraceae</taxon>
        <taxon>Rhizophagus</taxon>
    </lineage>
</organism>
<proteinExistence type="predicted"/>
<evidence type="ECO:0000313" key="3">
    <source>
        <dbReference type="Proteomes" id="UP000615446"/>
    </source>
</evidence>
<name>A0A8H3LEI0_9GLOM</name>
<evidence type="ECO:0000256" key="1">
    <source>
        <dbReference type="SAM" id="MobiDB-lite"/>
    </source>
</evidence>
<dbReference type="Proteomes" id="UP000615446">
    <property type="component" value="Unassembled WGS sequence"/>
</dbReference>